<dbReference type="SUPFAM" id="SSF46785">
    <property type="entry name" value="Winged helix' DNA-binding domain"/>
    <property type="match status" value="1"/>
</dbReference>
<dbReference type="InterPro" id="IPR000847">
    <property type="entry name" value="LysR_HTH_N"/>
</dbReference>
<dbReference type="Pfam" id="PF00126">
    <property type="entry name" value="HTH_1"/>
    <property type="match status" value="1"/>
</dbReference>
<dbReference type="InterPro" id="IPR005119">
    <property type="entry name" value="LysR_subst-bd"/>
</dbReference>
<evidence type="ECO:0000313" key="7">
    <source>
        <dbReference type="Proteomes" id="UP001601444"/>
    </source>
</evidence>
<evidence type="ECO:0000256" key="3">
    <source>
        <dbReference type="ARBA" id="ARBA00023125"/>
    </source>
</evidence>
<keyword evidence="7" id="KW-1185">Reference proteome</keyword>
<dbReference type="EMBL" id="JBIAMX010000009">
    <property type="protein sequence ID" value="MFF0544610.1"/>
    <property type="molecule type" value="Genomic_DNA"/>
</dbReference>
<dbReference type="Proteomes" id="UP001601444">
    <property type="component" value="Unassembled WGS sequence"/>
</dbReference>
<evidence type="ECO:0000313" key="6">
    <source>
        <dbReference type="EMBL" id="MFF0544610.1"/>
    </source>
</evidence>
<organism evidence="6 7">
    <name type="scientific">Nocardia thailandica</name>
    <dbReference type="NCBI Taxonomy" id="257275"/>
    <lineage>
        <taxon>Bacteria</taxon>
        <taxon>Bacillati</taxon>
        <taxon>Actinomycetota</taxon>
        <taxon>Actinomycetes</taxon>
        <taxon>Mycobacteriales</taxon>
        <taxon>Nocardiaceae</taxon>
        <taxon>Nocardia</taxon>
    </lineage>
</organism>
<gene>
    <name evidence="6" type="ORF">ACFYTF_17400</name>
</gene>
<dbReference type="SUPFAM" id="SSF53850">
    <property type="entry name" value="Periplasmic binding protein-like II"/>
    <property type="match status" value="1"/>
</dbReference>
<proteinExistence type="inferred from homology"/>
<evidence type="ECO:0000256" key="4">
    <source>
        <dbReference type="ARBA" id="ARBA00023163"/>
    </source>
</evidence>
<comment type="similarity">
    <text evidence="1">Belongs to the LysR transcriptional regulatory family.</text>
</comment>
<dbReference type="PANTHER" id="PTHR30118:SF15">
    <property type="entry name" value="TRANSCRIPTIONAL REGULATORY PROTEIN"/>
    <property type="match status" value="1"/>
</dbReference>
<dbReference type="InterPro" id="IPR036390">
    <property type="entry name" value="WH_DNA-bd_sf"/>
</dbReference>
<comment type="caution">
    <text evidence="6">The sequence shown here is derived from an EMBL/GenBank/DDBJ whole genome shotgun (WGS) entry which is preliminary data.</text>
</comment>
<evidence type="ECO:0000256" key="1">
    <source>
        <dbReference type="ARBA" id="ARBA00009437"/>
    </source>
</evidence>
<dbReference type="RefSeq" id="WP_052314056.1">
    <property type="nucleotide sequence ID" value="NZ_JBIAMX010000009.1"/>
</dbReference>
<dbReference type="Gene3D" id="3.40.190.10">
    <property type="entry name" value="Periplasmic binding protein-like II"/>
    <property type="match status" value="2"/>
</dbReference>
<reference evidence="6 7" key="1">
    <citation type="submission" date="2024-10" db="EMBL/GenBank/DDBJ databases">
        <title>The Natural Products Discovery Center: Release of the First 8490 Sequenced Strains for Exploring Actinobacteria Biosynthetic Diversity.</title>
        <authorList>
            <person name="Kalkreuter E."/>
            <person name="Kautsar S.A."/>
            <person name="Yang D."/>
            <person name="Bader C.D."/>
            <person name="Teijaro C.N."/>
            <person name="Fluegel L."/>
            <person name="Davis C.M."/>
            <person name="Simpson J.R."/>
            <person name="Lauterbach L."/>
            <person name="Steele A.D."/>
            <person name="Gui C."/>
            <person name="Meng S."/>
            <person name="Li G."/>
            <person name="Viehrig K."/>
            <person name="Ye F."/>
            <person name="Su P."/>
            <person name="Kiefer A.F."/>
            <person name="Nichols A."/>
            <person name="Cepeda A.J."/>
            <person name="Yan W."/>
            <person name="Fan B."/>
            <person name="Jiang Y."/>
            <person name="Adhikari A."/>
            <person name="Zheng C.-J."/>
            <person name="Schuster L."/>
            <person name="Cowan T.M."/>
            <person name="Smanski M.J."/>
            <person name="Chevrette M.G."/>
            <person name="De Carvalho L.P.S."/>
            <person name="Shen B."/>
        </authorList>
    </citation>
    <scope>NUCLEOTIDE SEQUENCE [LARGE SCALE GENOMIC DNA]</scope>
    <source>
        <strain evidence="6 7">NPDC004045</strain>
    </source>
</reference>
<evidence type="ECO:0000256" key="2">
    <source>
        <dbReference type="ARBA" id="ARBA00023015"/>
    </source>
</evidence>
<dbReference type="Pfam" id="PF03466">
    <property type="entry name" value="LysR_substrate"/>
    <property type="match status" value="1"/>
</dbReference>
<dbReference type="InterPro" id="IPR036388">
    <property type="entry name" value="WH-like_DNA-bd_sf"/>
</dbReference>
<keyword evidence="2" id="KW-0805">Transcription regulation</keyword>
<dbReference type="PANTHER" id="PTHR30118">
    <property type="entry name" value="HTH-TYPE TRANSCRIPTIONAL REGULATOR LEUO-RELATED"/>
    <property type="match status" value="1"/>
</dbReference>
<keyword evidence="3" id="KW-0238">DNA-binding</keyword>
<sequence>MDSLDLNLLVALDALLDTHSVTAAARRLHTSSSAMSRTLTKLRAALNDPLLVRSGRALVPTPRALELRHEVAAVVERARALLAGAEDGAVGRSRDFVVRVADAVASRLVGPLLPALAAALPGATVRLLPESADTAAALRDGRVDIEIGVPGRGDPETVVQRLFGDELVGVADAGHPFVTARPTVAAFASARHVEISPHGRVHGPIDDRLALHGRTRRVTATVPDLAAALFAVRGSDLVCPVPARLSRPAREALGLGVFAIPLPLPPIPLAMSWHPRHTADPTHRRLRELLADTLSEDQASGDLVPA</sequence>
<evidence type="ECO:0000259" key="5">
    <source>
        <dbReference type="PROSITE" id="PS50931"/>
    </source>
</evidence>
<feature type="domain" description="HTH lysR-type" evidence="5">
    <location>
        <begin position="4"/>
        <end position="61"/>
    </location>
</feature>
<protein>
    <submittedName>
        <fullName evidence="6">LysR family transcriptional regulator</fullName>
    </submittedName>
</protein>
<dbReference type="InterPro" id="IPR050389">
    <property type="entry name" value="LysR-type_TF"/>
</dbReference>
<name>A0ABW6PQB9_9NOCA</name>
<keyword evidence="4" id="KW-0804">Transcription</keyword>
<accession>A0ABW6PQB9</accession>
<dbReference type="PROSITE" id="PS50931">
    <property type="entry name" value="HTH_LYSR"/>
    <property type="match status" value="1"/>
</dbReference>
<dbReference type="Gene3D" id="1.10.10.10">
    <property type="entry name" value="Winged helix-like DNA-binding domain superfamily/Winged helix DNA-binding domain"/>
    <property type="match status" value="1"/>
</dbReference>